<organism evidence="5 6">
    <name type="scientific">Haliea salexigens</name>
    <dbReference type="NCBI Taxonomy" id="287487"/>
    <lineage>
        <taxon>Bacteria</taxon>
        <taxon>Pseudomonadati</taxon>
        <taxon>Pseudomonadota</taxon>
        <taxon>Gammaproteobacteria</taxon>
        <taxon>Cellvibrionales</taxon>
        <taxon>Halieaceae</taxon>
        <taxon>Haliea</taxon>
    </lineage>
</organism>
<dbReference type="SMART" id="SM00822">
    <property type="entry name" value="PKS_KR"/>
    <property type="match status" value="1"/>
</dbReference>
<evidence type="ECO:0000256" key="3">
    <source>
        <dbReference type="RuleBase" id="RU000363"/>
    </source>
</evidence>
<protein>
    <recommendedName>
        <fullName evidence="4">Ketoreductase domain-containing protein</fullName>
    </recommendedName>
</protein>
<dbReference type="PANTHER" id="PTHR43669">
    <property type="entry name" value="5-KETO-D-GLUCONATE 5-REDUCTASE"/>
    <property type="match status" value="1"/>
</dbReference>
<evidence type="ECO:0000313" key="6">
    <source>
        <dbReference type="Proteomes" id="UP000259273"/>
    </source>
</evidence>
<dbReference type="SUPFAM" id="SSF51735">
    <property type="entry name" value="NAD(P)-binding Rossmann-fold domains"/>
    <property type="match status" value="1"/>
</dbReference>
<sequence>MPGNQDDSGGPVNPGVAGLHYAITGGASGFGFAIARQLVTEGATVTLLGRRGDALDTAREEIGRDHVHTVVCDISNAADVRGAFAQLETLDGLVNNAGVARPGAIEALLEDEVQMQVNTNFLGTVFCCQAAIPLLRQNSSNPRIVNISSASAWHYDEMSHLSIYASTKAAVERFTRDLREEVQAYGIGVTCLRPGAAWTSFAEGWDAETLKSGFEAWLKTGPEMDTGMESTHVAAAVAHVLGYPPGVAVDLLEVRPNQPIHKQLTQG</sequence>
<dbReference type="InterPro" id="IPR057326">
    <property type="entry name" value="KR_dom"/>
</dbReference>
<dbReference type="AlphaFoldDB" id="A0A3C1KJW0"/>
<comment type="caution">
    <text evidence="5">The sequence shown here is derived from an EMBL/GenBank/DDBJ whole genome shotgun (WGS) entry which is preliminary data.</text>
</comment>
<name>A0A3C1KJW0_9GAMM</name>
<dbReference type="PROSITE" id="PS00061">
    <property type="entry name" value="ADH_SHORT"/>
    <property type="match status" value="1"/>
</dbReference>
<dbReference type="EMBL" id="DMND01000068">
    <property type="protein sequence ID" value="HAN27000.1"/>
    <property type="molecule type" value="Genomic_DNA"/>
</dbReference>
<dbReference type="GO" id="GO:0016491">
    <property type="term" value="F:oxidoreductase activity"/>
    <property type="evidence" value="ECO:0007669"/>
    <property type="project" value="UniProtKB-KW"/>
</dbReference>
<dbReference type="Proteomes" id="UP000259273">
    <property type="component" value="Unassembled WGS sequence"/>
</dbReference>
<evidence type="ECO:0000259" key="4">
    <source>
        <dbReference type="SMART" id="SM00822"/>
    </source>
</evidence>
<keyword evidence="2" id="KW-0560">Oxidoreductase</keyword>
<dbReference type="CDD" id="cd05233">
    <property type="entry name" value="SDR_c"/>
    <property type="match status" value="1"/>
</dbReference>
<gene>
    <name evidence="5" type="ORF">DCP75_04635</name>
</gene>
<accession>A0A3C1KJW0</accession>
<evidence type="ECO:0000256" key="1">
    <source>
        <dbReference type="ARBA" id="ARBA00006484"/>
    </source>
</evidence>
<feature type="domain" description="Ketoreductase" evidence="4">
    <location>
        <begin position="19"/>
        <end position="201"/>
    </location>
</feature>
<dbReference type="PANTHER" id="PTHR43669:SF3">
    <property type="entry name" value="ALCOHOL DEHYDROGENASE, PUTATIVE (AFU_ORTHOLOGUE AFUA_3G03445)-RELATED"/>
    <property type="match status" value="1"/>
</dbReference>
<dbReference type="PRINTS" id="PR00080">
    <property type="entry name" value="SDRFAMILY"/>
</dbReference>
<dbReference type="InterPro" id="IPR020904">
    <property type="entry name" value="Sc_DH/Rdtase_CS"/>
</dbReference>
<evidence type="ECO:0000256" key="2">
    <source>
        <dbReference type="ARBA" id="ARBA00023002"/>
    </source>
</evidence>
<proteinExistence type="inferred from homology"/>
<evidence type="ECO:0000313" key="5">
    <source>
        <dbReference type="EMBL" id="HAN27000.1"/>
    </source>
</evidence>
<dbReference type="InterPro" id="IPR036291">
    <property type="entry name" value="NAD(P)-bd_dom_sf"/>
</dbReference>
<dbReference type="InterPro" id="IPR002347">
    <property type="entry name" value="SDR_fam"/>
</dbReference>
<comment type="similarity">
    <text evidence="1 3">Belongs to the short-chain dehydrogenases/reductases (SDR) family.</text>
</comment>
<reference evidence="5 6" key="1">
    <citation type="journal article" date="2018" name="Nat. Biotechnol.">
        <title>A standardized bacterial taxonomy based on genome phylogeny substantially revises the tree of life.</title>
        <authorList>
            <person name="Parks D.H."/>
            <person name="Chuvochina M."/>
            <person name="Waite D.W."/>
            <person name="Rinke C."/>
            <person name="Skarshewski A."/>
            <person name="Chaumeil P.A."/>
            <person name="Hugenholtz P."/>
        </authorList>
    </citation>
    <scope>NUCLEOTIDE SEQUENCE [LARGE SCALE GENOMIC DNA]</scope>
    <source>
        <strain evidence="5">UBA9158</strain>
    </source>
</reference>
<dbReference type="Pfam" id="PF00106">
    <property type="entry name" value="adh_short"/>
    <property type="match status" value="1"/>
</dbReference>
<dbReference type="PRINTS" id="PR00081">
    <property type="entry name" value="GDHRDH"/>
</dbReference>
<dbReference type="Gene3D" id="3.40.50.720">
    <property type="entry name" value="NAD(P)-binding Rossmann-like Domain"/>
    <property type="match status" value="1"/>
</dbReference>